<evidence type="ECO:0008006" key="3">
    <source>
        <dbReference type="Google" id="ProtNLM"/>
    </source>
</evidence>
<dbReference type="Gene3D" id="1.10.490.10">
    <property type="entry name" value="Globins"/>
    <property type="match status" value="1"/>
</dbReference>
<dbReference type="GO" id="GO:0020037">
    <property type="term" value="F:heme binding"/>
    <property type="evidence" value="ECO:0007669"/>
    <property type="project" value="InterPro"/>
</dbReference>
<sequence>MVKKDIETHEDVHLLVSTFYSKIRKDTFLGPFFNRVIKDWDAHINTLTTFWETSLFTTRKMENKYYGNPIAVHVKVDQENNQSISQEHFGNWLNLWFETIDELFEGEYALKAKQKARKMSTFLYLNIFQSRQQEL</sequence>
<evidence type="ECO:0000313" key="2">
    <source>
        <dbReference type="Proteomes" id="UP000625976"/>
    </source>
</evidence>
<dbReference type="SUPFAM" id="SSF46458">
    <property type="entry name" value="Globin-like"/>
    <property type="match status" value="1"/>
</dbReference>
<protein>
    <recommendedName>
        <fullName evidence="3">Group III truncated hemoglobin</fullName>
    </recommendedName>
</protein>
<name>A0A917LQ51_9FLAO</name>
<gene>
    <name evidence="1" type="ORF">GCM10010976_23170</name>
</gene>
<dbReference type="RefSeq" id="WP_188465057.1">
    <property type="nucleotide sequence ID" value="NZ_BMFQ01000003.1"/>
</dbReference>
<evidence type="ECO:0000313" key="1">
    <source>
        <dbReference type="EMBL" id="GGG51343.1"/>
    </source>
</evidence>
<dbReference type="GO" id="GO:0019825">
    <property type="term" value="F:oxygen binding"/>
    <property type="evidence" value="ECO:0007669"/>
    <property type="project" value="InterPro"/>
</dbReference>
<dbReference type="CDD" id="cd08916">
    <property type="entry name" value="TrHb3_P"/>
    <property type="match status" value="1"/>
</dbReference>
<dbReference type="AlphaFoldDB" id="A0A917LQ51"/>
<dbReference type="Proteomes" id="UP000625976">
    <property type="component" value="Unassembled WGS sequence"/>
</dbReference>
<comment type="caution">
    <text evidence="1">The sequence shown here is derived from an EMBL/GenBank/DDBJ whole genome shotgun (WGS) entry which is preliminary data.</text>
</comment>
<dbReference type="InterPro" id="IPR012292">
    <property type="entry name" value="Globin/Proto"/>
</dbReference>
<accession>A0A917LQ51</accession>
<dbReference type="EMBL" id="BMFQ01000003">
    <property type="protein sequence ID" value="GGG51343.1"/>
    <property type="molecule type" value="Genomic_DNA"/>
</dbReference>
<proteinExistence type="predicted"/>
<dbReference type="InterPro" id="IPR009050">
    <property type="entry name" value="Globin-like_sf"/>
</dbReference>
<reference evidence="1" key="2">
    <citation type="submission" date="2020-09" db="EMBL/GenBank/DDBJ databases">
        <authorList>
            <person name="Sun Q."/>
            <person name="Zhou Y."/>
        </authorList>
    </citation>
    <scope>NUCLEOTIDE SEQUENCE</scope>
    <source>
        <strain evidence="1">CGMCC 1.12751</strain>
    </source>
</reference>
<reference evidence="1" key="1">
    <citation type="journal article" date="2014" name="Int. J. Syst. Evol. Microbiol.">
        <title>Complete genome sequence of Corynebacterium casei LMG S-19264T (=DSM 44701T), isolated from a smear-ripened cheese.</title>
        <authorList>
            <consortium name="US DOE Joint Genome Institute (JGI-PGF)"/>
            <person name="Walter F."/>
            <person name="Albersmeier A."/>
            <person name="Kalinowski J."/>
            <person name="Ruckert C."/>
        </authorList>
    </citation>
    <scope>NUCLEOTIDE SEQUENCE</scope>
    <source>
        <strain evidence="1">CGMCC 1.12751</strain>
    </source>
</reference>
<keyword evidence="2" id="KW-1185">Reference proteome</keyword>
<organism evidence="1 2">
    <name type="scientific">Bizionia arctica</name>
    <dbReference type="NCBI Taxonomy" id="1495645"/>
    <lineage>
        <taxon>Bacteria</taxon>
        <taxon>Pseudomonadati</taxon>
        <taxon>Bacteroidota</taxon>
        <taxon>Flavobacteriia</taxon>
        <taxon>Flavobacteriales</taxon>
        <taxon>Flavobacteriaceae</taxon>
        <taxon>Bizionia</taxon>
    </lineage>
</organism>